<dbReference type="AlphaFoldDB" id="A0A7E5A095"/>
<feature type="region of interest" description="Disordered" evidence="1">
    <location>
        <begin position="41"/>
        <end position="72"/>
    </location>
</feature>
<dbReference type="WBParaSite" id="Pan_g6848.t1">
    <property type="protein sequence ID" value="Pan_g6848.t1"/>
    <property type="gene ID" value="Pan_g6848"/>
</dbReference>
<sequence>MATSKGRLEDAGLDKISADFTRNLQVVADGGTRIDVSLSSMDNPSYPNLASSATGPSISPSTWTTKSTIGVH</sequence>
<dbReference type="Proteomes" id="UP000492821">
    <property type="component" value="Unassembled WGS sequence"/>
</dbReference>
<evidence type="ECO:0000256" key="1">
    <source>
        <dbReference type="SAM" id="MobiDB-lite"/>
    </source>
</evidence>
<proteinExistence type="predicted"/>
<evidence type="ECO:0000313" key="3">
    <source>
        <dbReference type="WBParaSite" id="Pan_g6848.t1"/>
    </source>
</evidence>
<reference evidence="3" key="2">
    <citation type="submission" date="2020-10" db="UniProtKB">
        <authorList>
            <consortium name="WormBaseParasite"/>
        </authorList>
    </citation>
    <scope>IDENTIFICATION</scope>
</reference>
<accession>A0A7E5A095</accession>
<evidence type="ECO:0000313" key="2">
    <source>
        <dbReference type="Proteomes" id="UP000492821"/>
    </source>
</evidence>
<name>A0A7E5A095_PANRE</name>
<keyword evidence="2" id="KW-1185">Reference proteome</keyword>
<protein>
    <submittedName>
        <fullName evidence="3">Flagellar hook capping protein</fullName>
    </submittedName>
</protein>
<organism evidence="2 3">
    <name type="scientific">Panagrellus redivivus</name>
    <name type="common">Microworm</name>
    <dbReference type="NCBI Taxonomy" id="6233"/>
    <lineage>
        <taxon>Eukaryota</taxon>
        <taxon>Metazoa</taxon>
        <taxon>Ecdysozoa</taxon>
        <taxon>Nematoda</taxon>
        <taxon>Chromadorea</taxon>
        <taxon>Rhabditida</taxon>
        <taxon>Tylenchina</taxon>
        <taxon>Panagrolaimomorpha</taxon>
        <taxon>Panagrolaimoidea</taxon>
        <taxon>Panagrolaimidae</taxon>
        <taxon>Panagrellus</taxon>
    </lineage>
</organism>
<reference evidence="2" key="1">
    <citation type="journal article" date="2013" name="Genetics">
        <title>The draft genome and transcriptome of Panagrellus redivivus are shaped by the harsh demands of a free-living lifestyle.</title>
        <authorList>
            <person name="Srinivasan J."/>
            <person name="Dillman A.R."/>
            <person name="Macchietto M.G."/>
            <person name="Heikkinen L."/>
            <person name="Lakso M."/>
            <person name="Fracchia K.M."/>
            <person name="Antoshechkin I."/>
            <person name="Mortazavi A."/>
            <person name="Wong G."/>
            <person name="Sternberg P.W."/>
        </authorList>
    </citation>
    <scope>NUCLEOTIDE SEQUENCE [LARGE SCALE GENOMIC DNA]</scope>
    <source>
        <strain evidence="2">MT8872</strain>
    </source>
</reference>